<evidence type="ECO:0000313" key="1">
    <source>
        <dbReference type="EMBL" id="MDN5201887.1"/>
    </source>
</evidence>
<organism evidence="1 2">
    <name type="scientific">Splendidivirga corallicola</name>
    <dbReference type="NCBI Taxonomy" id="3051826"/>
    <lineage>
        <taxon>Bacteria</taxon>
        <taxon>Pseudomonadati</taxon>
        <taxon>Bacteroidota</taxon>
        <taxon>Cytophagia</taxon>
        <taxon>Cytophagales</taxon>
        <taxon>Splendidivirgaceae</taxon>
        <taxon>Splendidivirga</taxon>
    </lineage>
</organism>
<accession>A0ABT8KPD1</accession>
<comment type="caution">
    <text evidence="1">The sequence shown here is derived from an EMBL/GenBank/DDBJ whole genome shotgun (WGS) entry which is preliminary data.</text>
</comment>
<evidence type="ECO:0000313" key="2">
    <source>
        <dbReference type="Proteomes" id="UP001172082"/>
    </source>
</evidence>
<dbReference type="EMBL" id="JAUJEA010000003">
    <property type="protein sequence ID" value="MDN5201887.1"/>
    <property type="molecule type" value="Genomic_DNA"/>
</dbReference>
<protein>
    <recommendedName>
        <fullName evidence="3">Lipoprotein</fullName>
    </recommendedName>
</protein>
<dbReference type="PROSITE" id="PS51257">
    <property type="entry name" value="PROKAR_LIPOPROTEIN"/>
    <property type="match status" value="1"/>
</dbReference>
<keyword evidence="2" id="KW-1185">Reference proteome</keyword>
<proteinExistence type="predicted"/>
<gene>
    <name evidence="1" type="ORF">QQ008_10950</name>
</gene>
<reference evidence="1" key="1">
    <citation type="submission" date="2023-06" db="EMBL/GenBank/DDBJ databases">
        <title>Genomic of Parafulvivirga corallium.</title>
        <authorList>
            <person name="Wang G."/>
        </authorList>
    </citation>
    <scope>NUCLEOTIDE SEQUENCE</scope>
    <source>
        <strain evidence="1">BMA10</strain>
    </source>
</reference>
<sequence length="380" mass="44633">MKKLLPAILIIGTSFACATKKNTKLLLRQWFPINAETDNSQLLEQDSYLNLLTFQNDSLSYRVLGSNFEQKFKYQRTDSLLLLTNDTIFISKLTEKELQLKYDSLITVTYIPFPEQNTQNQIEELETKLISGPWWHKVFEMEFLIEFRDIEDKSPFSPFRTMIQHSYTKDRFEDHQKVSWSLEHINKTNLLICRSEYNWIPHLVILINDFNDSTIIGSSYFGGVEHKIEFKKATVLSEEELAVLSNKLTMKTWQLKKYHLAVSDSEGFDKMDFFEPIDPRHALTKKDFDNKTISLKFDRSGNYHLLRKKDTVINGKWQFDKTGHLIELENGSVKQKRYQIPGGFISVISLESNRLVFCKEEELHEGNSEFTILNLIEEYH</sequence>
<evidence type="ECO:0008006" key="3">
    <source>
        <dbReference type="Google" id="ProtNLM"/>
    </source>
</evidence>
<name>A0ABT8KPD1_9BACT</name>
<dbReference type="RefSeq" id="WP_346751911.1">
    <property type="nucleotide sequence ID" value="NZ_JAUJEA010000003.1"/>
</dbReference>
<dbReference type="Proteomes" id="UP001172082">
    <property type="component" value="Unassembled WGS sequence"/>
</dbReference>